<gene>
    <name evidence="2" type="ORF">I5L03_13215</name>
</gene>
<protein>
    <recommendedName>
        <fullName evidence="4">Lipoprotein</fullName>
    </recommendedName>
</protein>
<name>A0ABS0N6X5_9SPHN</name>
<feature type="chain" id="PRO_5047131538" description="Lipoprotein" evidence="1">
    <location>
        <begin position="19"/>
        <end position="396"/>
    </location>
</feature>
<keyword evidence="3" id="KW-1185">Reference proteome</keyword>
<evidence type="ECO:0000313" key="2">
    <source>
        <dbReference type="EMBL" id="MBH5323543.1"/>
    </source>
</evidence>
<comment type="caution">
    <text evidence="2">The sequence shown here is derived from an EMBL/GenBank/DDBJ whole genome shotgun (WGS) entry which is preliminary data.</text>
</comment>
<evidence type="ECO:0008006" key="4">
    <source>
        <dbReference type="Google" id="ProtNLM"/>
    </source>
</evidence>
<keyword evidence="1" id="KW-0732">Signal</keyword>
<evidence type="ECO:0000256" key="1">
    <source>
        <dbReference type="SAM" id="SignalP"/>
    </source>
</evidence>
<evidence type="ECO:0000313" key="3">
    <source>
        <dbReference type="Proteomes" id="UP000602442"/>
    </source>
</evidence>
<sequence length="396" mass="43536">MRIAILLVPLMAACSTTASDFTPDGAPAGTTIEPSGYATILDAPPSPFPEIAPEDAYQNTLSPVEQFARDNGLSLEEAAAAINGPPELQAELQRLQPLLRANEAETFVDFVMVRDPGVRMEVWFTRNAEETLARYTSNPLFVPRDGGVTPENAQALADIWIERSREYPVIQLIGTSSVGGDVELGIGIEEAEFRALAAQEGWELGPDLTMTFASARPAAFSIPEAEQWVRFFPRENIAPSIRLTAISTGTITLEDGCFRVRVRNGETALALFGYDNQLGVDEQGYLTISRTGEDAIERYRIGEPGAWGGPAEVREDSADVVTLREACGDGEIWNVADPTSLRLFSLPFSDWVTNYAEANDLSRQEAWDIVIACMRREERRGRAGLEARDRCIRQFN</sequence>
<organism evidence="2 3">
    <name type="scientific">Aurantiacibacter sediminis</name>
    <dbReference type="NCBI Taxonomy" id="2793064"/>
    <lineage>
        <taxon>Bacteria</taxon>
        <taxon>Pseudomonadati</taxon>
        <taxon>Pseudomonadota</taxon>
        <taxon>Alphaproteobacteria</taxon>
        <taxon>Sphingomonadales</taxon>
        <taxon>Erythrobacteraceae</taxon>
        <taxon>Aurantiacibacter</taxon>
    </lineage>
</organism>
<dbReference type="RefSeq" id="WP_197922556.1">
    <property type="nucleotide sequence ID" value="NZ_CAWPTA010000009.1"/>
</dbReference>
<dbReference type="EMBL" id="JAEANY010000004">
    <property type="protein sequence ID" value="MBH5323543.1"/>
    <property type="molecule type" value="Genomic_DNA"/>
</dbReference>
<feature type="signal peptide" evidence="1">
    <location>
        <begin position="1"/>
        <end position="18"/>
    </location>
</feature>
<reference evidence="2 3" key="1">
    <citation type="submission" date="2020-11" db="EMBL/GenBank/DDBJ databases">
        <title>Erythrobacter sediminis sp. nov., a marine bacterium from a tidal flat of Garorim Bay.</title>
        <authorList>
            <person name="Kim D."/>
            <person name="Yoo Y."/>
            <person name="Kim J.-J."/>
        </authorList>
    </citation>
    <scope>NUCLEOTIDE SEQUENCE [LARGE SCALE GENOMIC DNA]</scope>
    <source>
        <strain evidence="2 3">JGD-13</strain>
    </source>
</reference>
<accession>A0ABS0N6X5</accession>
<dbReference type="Proteomes" id="UP000602442">
    <property type="component" value="Unassembled WGS sequence"/>
</dbReference>
<proteinExistence type="predicted"/>